<organism evidence="2 3">
    <name type="scientific">Gossypium gossypioides</name>
    <name type="common">Mexican cotton</name>
    <name type="synonym">Selera gossypioides</name>
    <dbReference type="NCBI Taxonomy" id="34282"/>
    <lineage>
        <taxon>Eukaryota</taxon>
        <taxon>Viridiplantae</taxon>
        <taxon>Streptophyta</taxon>
        <taxon>Embryophyta</taxon>
        <taxon>Tracheophyta</taxon>
        <taxon>Spermatophyta</taxon>
        <taxon>Magnoliopsida</taxon>
        <taxon>eudicotyledons</taxon>
        <taxon>Gunneridae</taxon>
        <taxon>Pentapetalae</taxon>
        <taxon>rosids</taxon>
        <taxon>malvids</taxon>
        <taxon>Malvales</taxon>
        <taxon>Malvaceae</taxon>
        <taxon>Malvoideae</taxon>
        <taxon>Gossypium</taxon>
    </lineage>
</organism>
<reference evidence="2 3" key="1">
    <citation type="journal article" date="2019" name="Genome Biol. Evol.">
        <title>Insights into the evolution of the New World diploid cottons (Gossypium, subgenus Houzingenia) based on genome sequencing.</title>
        <authorList>
            <person name="Grover C.E."/>
            <person name="Arick M.A. 2nd"/>
            <person name="Thrash A."/>
            <person name="Conover J.L."/>
            <person name="Sanders W.S."/>
            <person name="Peterson D.G."/>
            <person name="Frelichowski J.E."/>
            <person name="Scheffler J.A."/>
            <person name="Scheffler B.E."/>
            <person name="Wendel J.F."/>
        </authorList>
    </citation>
    <scope>NUCLEOTIDE SEQUENCE [LARGE SCALE GENOMIC DNA]</scope>
    <source>
        <strain evidence="2">5</strain>
        <tissue evidence="2">Leaf</tissue>
    </source>
</reference>
<evidence type="ECO:0000313" key="2">
    <source>
        <dbReference type="EMBL" id="MBA0748424.1"/>
    </source>
</evidence>
<sequence length="473" mass="53011">MQRSKSKAKPTRKPLRDLSNNNSTKNFFSKSEIPKKKLIDKDDNNHRNHASLDRLLLLQSDLSSLLRQIDELVAQAFKLKATKLETNEIESFAKVISGMLSSLKPWVPRFQKALSSPSDVECEDKSGECLGTEVVPFVNVNENENECFDVGNPEEESTLDSLISPSPLVSWRAAAECNVERGRQLFLLTPLPMSKALSSKMRDSSKSVFQSVTSKSMVELPFINFHEDENDDLLEGVAINQTPIPIKPSHSVVVSSAAFSNTEHSMLVMTTPCLKMSPPKSCVLLEPIHEYLLRDNVRVRKSTPFPRGINNGEFSDSSGSEASEDLTSKYPELLGIQRTLKSEFEKKELDSSPMWLFSPPKSCILLEPPDEKSLHNVATDHNLPSAINQQNKMINQENTRNNTALVENTPMWNEKESTIRTGKRAGESTLKKELWTKFEAVSTFGLRYNASAIQRTARKGFLDMLDEASCDDD</sequence>
<name>A0A7J9CJG6_GOSGO</name>
<accession>A0A7J9CJG6</accession>
<feature type="region of interest" description="Disordered" evidence="1">
    <location>
        <begin position="304"/>
        <end position="325"/>
    </location>
</feature>
<dbReference type="EMBL" id="JABEZY010000010">
    <property type="protein sequence ID" value="MBA0748424.1"/>
    <property type="molecule type" value="Genomic_DNA"/>
</dbReference>
<feature type="region of interest" description="Disordered" evidence="1">
    <location>
        <begin position="1"/>
        <end position="29"/>
    </location>
</feature>
<feature type="compositionally biased region" description="Basic residues" evidence="1">
    <location>
        <begin position="1"/>
        <end position="13"/>
    </location>
</feature>
<feature type="compositionally biased region" description="Polar residues" evidence="1">
    <location>
        <begin position="312"/>
        <end position="321"/>
    </location>
</feature>
<dbReference type="AlphaFoldDB" id="A0A7J9CJG6"/>
<dbReference type="Proteomes" id="UP000593579">
    <property type="component" value="Unassembled WGS sequence"/>
</dbReference>
<dbReference type="OrthoDB" id="1933187at2759"/>
<comment type="caution">
    <text evidence="2">The sequence shown here is derived from an EMBL/GenBank/DDBJ whole genome shotgun (WGS) entry which is preliminary data.</text>
</comment>
<feature type="compositionally biased region" description="Low complexity" evidence="1">
    <location>
        <begin position="19"/>
        <end position="29"/>
    </location>
</feature>
<dbReference type="PANTHER" id="PTHR37238:SF1">
    <property type="entry name" value="OS05G0532500 PROTEIN"/>
    <property type="match status" value="1"/>
</dbReference>
<evidence type="ECO:0000256" key="1">
    <source>
        <dbReference type="SAM" id="MobiDB-lite"/>
    </source>
</evidence>
<evidence type="ECO:0000313" key="3">
    <source>
        <dbReference type="Proteomes" id="UP000593579"/>
    </source>
</evidence>
<gene>
    <name evidence="2" type="ORF">Gogos_005243</name>
</gene>
<keyword evidence="3" id="KW-1185">Reference proteome</keyword>
<protein>
    <submittedName>
        <fullName evidence="2">Uncharacterized protein</fullName>
    </submittedName>
</protein>
<proteinExistence type="predicted"/>
<dbReference type="PANTHER" id="PTHR37238">
    <property type="entry name" value="OS05G0532500 PROTEIN"/>
    <property type="match status" value="1"/>
</dbReference>